<dbReference type="AlphaFoldDB" id="A0A6M8J8N0"/>
<dbReference type="InterPro" id="IPR036291">
    <property type="entry name" value="NAD(P)-bd_dom_sf"/>
</dbReference>
<evidence type="ECO:0000313" key="9">
    <source>
        <dbReference type="EMBL" id="QKF07749.1"/>
    </source>
</evidence>
<evidence type="ECO:0000259" key="7">
    <source>
        <dbReference type="PROSITE" id="PS51201"/>
    </source>
</evidence>
<evidence type="ECO:0000256" key="2">
    <source>
        <dbReference type="ARBA" id="ARBA00022448"/>
    </source>
</evidence>
<feature type="domain" description="RCK C-terminal" evidence="8">
    <location>
        <begin position="138"/>
        <end position="222"/>
    </location>
</feature>
<keyword evidence="10" id="KW-1185">Reference proteome</keyword>
<dbReference type="PANTHER" id="PTHR43833">
    <property type="entry name" value="POTASSIUM CHANNEL PROTEIN 2-RELATED-RELATED"/>
    <property type="match status" value="1"/>
</dbReference>
<dbReference type="PROSITE" id="PS51201">
    <property type="entry name" value="RCK_N"/>
    <property type="match status" value="1"/>
</dbReference>
<dbReference type="GO" id="GO:0005886">
    <property type="term" value="C:plasma membrane"/>
    <property type="evidence" value="ECO:0007669"/>
    <property type="project" value="InterPro"/>
</dbReference>
<organism evidence="9 10">
    <name type="scientific">Berryella wangjianweii</name>
    <dbReference type="NCBI Taxonomy" id="2734634"/>
    <lineage>
        <taxon>Bacteria</taxon>
        <taxon>Bacillati</taxon>
        <taxon>Actinomycetota</taxon>
        <taxon>Coriobacteriia</taxon>
        <taxon>Eggerthellales</taxon>
        <taxon>Eggerthellaceae</taxon>
        <taxon>Berryella</taxon>
    </lineage>
</organism>
<dbReference type="PROSITE" id="PS51202">
    <property type="entry name" value="RCK_C"/>
    <property type="match status" value="1"/>
</dbReference>
<dbReference type="GO" id="GO:0015079">
    <property type="term" value="F:potassium ion transmembrane transporter activity"/>
    <property type="evidence" value="ECO:0007669"/>
    <property type="project" value="InterPro"/>
</dbReference>
<dbReference type="InterPro" id="IPR036721">
    <property type="entry name" value="RCK_C_sf"/>
</dbReference>
<dbReference type="KEGG" id="bwa:HLV38_06235"/>
<dbReference type="PRINTS" id="PR00335">
    <property type="entry name" value="KUPTAKETRKA"/>
</dbReference>
<keyword evidence="4" id="KW-0630">Potassium</keyword>
<dbReference type="RefSeq" id="WP_172166438.1">
    <property type="nucleotide sequence ID" value="NZ_CP053716.1"/>
</dbReference>
<evidence type="ECO:0000256" key="1">
    <source>
        <dbReference type="ARBA" id="ARBA00017378"/>
    </source>
</evidence>
<evidence type="ECO:0000256" key="4">
    <source>
        <dbReference type="ARBA" id="ARBA00022958"/>
    </source>
</evidence>
<dbReference type="Pfam" id="PF02080">
    <property type="entry name" value="TrkA_C"/>
    <property type="match status" value="1"/>
</dbReference>
<keyword evidence="2" id="KW-0813">Transport</keyword>
<dbReference type="InterPro" id="IPR003148">
    <property type="entry name" value="RCK_N"/>
</dbReference>
<dbReference type="InterPro" id="IPR006037">
    <property type="entry name" value="RCK_C"/>
</dbReference>
<sequence>MHVVISGGGKVGEYLASVLLESGHEVSIIEQDSEVADRLSMLLSGRYLVVNGDGCDSKYQEDAGIRRADVFVATTGQDDNNLVSCEIAQRVFRVPRCVARVNAPKNQRIFRTLGIECVSSTELIANLIEEETLLGSVSTITSLTNGNVLLTEVVVPRFKTLPGVDAVPVAQLALPEHAIIAAVSSSEGVEVVGPDTMLRPGDRAIVMADYEAIDDVRDIMRAL</sequence>
<dbReference type="PANTHER" id="PTHR43833:SF5">
    <property type="entry name" value="TRK SYSTEM POTASSIUM UPTAKE PROTEIN TRKA"/>
    <property type="match status" value="1"/>
</dbReference>
<dbReference type="Proteomes" id="UP000503297">
    <property type="component" value="Chromosome"/>
</dbReference>
<protein>
    <recommendedName>
        <fullName evidence="1">Trk system potassium uptake protein TrkA</fullName>
    </recommendedName>
</protein>
<evidence type="ECO:0000256" key="5">
    <source>
        <dbReference type="ARBA" id="ARBA00023027"/>
    </source>
</evidence>
<dbReference type="SUPFAM" id="SSF51735">
    <property type="entry name" value="NAD(P)-binding Rossmann-fold domains"/>
    <property type="match status" value="1"/>
</dbReference>
<proteinExistence type="predicted"/>
<feature type="domain" description="RCK N-terminal" evidence="7">
    <location>
        <begin position="1"/>
        <end position="120"/>
    </location>
</feature>
<evidence type="ECO:0000256" key="3">
    <source>
        <dbReference type="ARBA" id="ARBA00022538"/>
    </source>
</evidence>
<gene>
    <name evidence="9" type="ORF">HLV38_06235</name>
</gene>
<dbReference type="InterPro" id="IPR050721">
    <property type="entry name" value="Trk_Ktr_HKT_K-transport"/>
</dbReference>
<evidence type="ECO:0000313" key="10">
    <source>
        <dbReference type="Proteomes" id="UP000503297"/>
    </source>
</evidence>
<dbReference type="SUPFAM" id="SSF116726">
    <property type="entry name" value="TrkA C-terminal domain-like"/>
    <property type="match status" value="1"/>
</dbReference>
<dbReference type="Gene3D" id="3.30.70.1450">
    <property type="entry name" value="Regulator of K+ conductance, C-terminal domain"/>
    <property type="match status" value="1"/>
</dbReference>
<name>A0A6M8J8N0_9ACTN</name>
<dbReference type="InterPro" id="IPR006036">
    <property type="entry name" value="K_uptake_TrkA"/>
</dbReference>
<dbReference type="Gene3D" id="3.40.50.720">
    <property type="entry name" value="NAD(P)-binding Rossmann-like Domain"/>
    <property type="match status" value="1"/>
</dbReference>
<accession>A0A6M8J8N0</accession>
<keyword evidence="6" id="KW-0406">Ion transport</keyword>
<dbReference type="EMBL" id="CP053716">
    <property type="protein sequence ID" value="QKF07749.1"/>
    <property type="molecule type" value="Genomic_DNA"/>
</dbReference>
<keyword evidence="3" id="KW-0633">Potassium transport</keyword>
<keyword evidence="5" id="KW-0520">NAD</keyword>
<evidence type="ECO:0000259" key="8">
    <source>
        <dbReference type="PROSITE" id="PS51202"/>
    </source>
</evidence>
<dbReference type="Pfam" id="PF02254">
    <property type="entry name" value="TrkA_N"/>
    <property type="match status" value="1"/>
</dbReference>
<reference evidence="10" key="1">
    <citation type="submission" date="2020-05" db="EMBL/GenBank/DDBJ databases">
        <title>Novel species in genus Nocardioides.</title>
        <authorList>
            <person name="Zhang G."/>
        </authorList>
    </citation>
    <scope>NUCLEOTIDE SEQUENCE [LARGE SCALE GENOMIC DNA]</scope>
    <source>
        <strain evidence="10">zg-1050</strain>
    </source>
</reference>
<evidence type="ECO:0000256" key="6">
    <source>
        <dbReference type="ARBA" id="ARBA00023065"/>
    </source>
</evidence>